<sequence length="310" mass="36034">MPIKVDQNLAAIPILAKENIFIMNDTRAQTQQIRPLKIIILNLMPTKAVTEIQLLRLLSNTPLQIEVTFLHTASHQSKNTSAEYLNQFYSTFDEIKQNYYDGLIITGAPVEELEFEKVHYWKELTMMMEWSKSHVFSTLHICWGAQAGLYYHYHLDKTPLNKKCFGIFESDIKKPLDPLFSGFDDAFYIPHSRHTTVLKEKIASCDALEILAQGENEAQISIVKSKDNKAIYIFGHAEYDKDTLSQEYFRDLKAHKPISLPRNYFPNDDPNLSPKMNWHASATLLFTNWLNYYVYQETPYIIEKLKENQA</sequence>
<name>A0A7X1Z727_9LACT</name>
<feature type="site" description="Important for acyl-CoA specificity" evidence="8">
    <location>
        <position position="111"/>
    </location>
</feature>
<feature type="binding site" evidence="8">
    <location>
        <position position="163"/>
    </location>
    <ligand>
        <name>substrate</name>
    </ligand>
</feature>
<feature type="active site" description="Proton acceptor" evidence="8">
    <location>
        <position position="236"/>
    </location>
</feature>
<keyword evidence="2 8" id="KW-0963">Cytoplasm</keyword>
<feature type="active site" description="Acyl-thioester intermediate" evidence="8 9">
    <location>
        <position position="142"/>
    </location>
</feature>
<comment type="subcellular location">
    <subcellularLocation>
        <location evidence="1 8">Cytoplasm</location>
    </subcellularLocation>
</comment>
<dbReference type="NCBIfam" id="TIGR01001">
    <property type="entry name" value="metA"/>
    <property type="match status" value="1"/>
</dbReference>
<keyword evidence="4 8" id="KW-0808">Transferase</keyword>
<evidence type="ECO:0000256" key="9">
    <source>
        <dbReference type="PIRSR" id="PIRSR000450-1"/>
    </source>
</evidence>
<dbReference type="HAMAP" id="MF_00295">
    <property type="entry name" value="MetA_acyltransf"/>
    <property type="match status" value="1"/>
</dbReference>
<keyword evidence="5 8" id="KW-0486">Methionine biosynthesis</keyword>
<feature type="active site" evidence="8">
    <location>
        <position position="238"/>
    </location>
</feature>
<evidence type="ECO:0000256" key="2">
    <source>
        <dbReference type="ARBA" id="ARBA00022490"/>
    </source>
</evidence>
<dbReference type="PANTHER" id="PTHR20919:SF0">
    <property type="entry name" value="HOMOSERINE O-SUCCINYLTRANSFERASE"/>
    <property type="match status" value="1"/>
</dbReference>
<organism evidence="10 11">
    <name type="scientific">Lactococcus hircilactis</name>
    <dbReference type="NCBI Taxonomy" id="1494462"/>
    <lineage>
        <taxon>Bacteria</taxon>
        <taxon>Bacillati</taxon>
        <taxon>Bacillota</taxon>
        <taxon>Bacilli</taxon>
        <taxon>Lactobacillales</taxon>
        <taxon>Streptococcaceae</taxon>
        <taxon>Lactococcus</taxon>
    </lineage>
</organism>
<dbReference type="GO" id="GO:0008899">
    <property type="term" value="F:homoserine O-succinyltransferase activity"/>
    <property type="evidence" value="ECO:0007669"/>
    <property type="project" value="UniProtKB-UniRule"/>
</dbReference>
<dbReference type="GO" id="GO:0019281">
    <property type="term" value="P:L-methionine biosynthetic process from homoserine via O-succinyl-L-homoserine and cystathionine"/>
    <property type="evidence" value="ECO:0007669"/>
    <property type="project" value="InterPro"/>
</dbReference>
<dbReference type="SUPFAM" id="SSF52317">
    <property type="entry name" value="Class I glutamine amidotransferase-like"/>
    <property type="match status" value="1"/>
</dbReference>
<keyword evidence="11" id="KW-1185">Reference proteome</keyword>
<evidence type="ECO:0000256" key="7">
    <source>
        <dbReference type="ARBA" id="ARBA00049043"/>
    </source>
</evidence>
<feature type="binding site" evidence="8">
    <location>
        <position position="250"/>
    </location>
    <ligand>
        <name>substrate</name>
    </ligand>
</feature>
<evidence type="ECO:0000256" key="8">
    <source>
        <dbReference type="HAMAP-Rule" id="MF_00295"/>
    </source>
</evidence>
<accession>A0A7X1Z727</accession>
<evidence type="ECO:0000256" key="5">
    <source>
        <dbReference type="ARBA" id="ARBA00023167"/>
    </source>
</evidence>
<dbReference type="GO" id="GO:0005737">
    <property type="term" value="C:cytoplasm"/>
    <property type="evidence" value="ECO:0007669"/>
    <property type="project" value="UniProtKB-SubCell"/>
</dbReference>
<comment type="caution">
    <text evidence="10">The sequence shown here is derived from an EMBL/GenBank/DDBJ whole genome shotgun (WGS) entry which is preliminary data.</text>
</comment>
<comment type="pathway">
    <text evidence="8">Amino-acid biosynthesis; L-methionine biosynthesis via de novo pathway; O-acetyl-L-homoserine from L-homoserine: step 1/1.</text>
</comment>
<dbReference type="InterPro" id="IPR029062">
    <property type="entry name" value="Class_I_gatase-like"/>
</dbReference>
<dbReference type="Pfam" id="PF04204">
    <property type="entry name" value="HTS"/>
    <property type="match status" value="1"/>
</dbReference>
<evidence type="ECO:0000256" key="1">
    <source>
        <dbReference type="ARBA" id="ARBA00004496"/>
    </source>
</evidence>
<keyword evidence="6 8" id="KW-0012">Acyltransferase</keyword>
<dbReference type="Gene3D" id="3.40.50.880">
    <property type="match status" value="1"/>
</dbReference>
<keyword evidence="3 8" id="KW-0028">Amino-acid biosynthesis</keyword>
<dbReference type="GO" id="GO:0004414">
    <property type="term" value="F:homoserine O-acetyltransferase activity"/>
    <property type="evidence" value="ECO:0007669"/>
    <property type="project" value="UniProtKB-EC"/>
</dbReference>
<dbReference type="PIRSF" id="PIRSF000450">
    <property type="entry name" value="H_ser_succinyltr"/>
    <property type="match status" value="1"/>
</dbReference>
<evidence type="ECO:0000256" key="4">
    <source>
        <dbReference type="ARBA" id="ARBA00022679"/>
    </source>
</evidence>
<dbReference type="PANTHER" id="PTHR20919">
    <property type="entry name" value="HOMOSERINE O-SUCCINYLTRANSFERASE"/>
    <property type="match status" value="1"/>
</dbReference>
<evidence type="ECO:0000256" key="3">
    <source>
        <dbReference type="ARBA" id="ARBA00022605"/>
    </source>
</evidence>
<comment type="similarity">
    <text evidence="8">Belongs to the MetA family.</text>
</comment>
<dbReference type="EMBL" id="WITJ01000003">
    <property type="protein sequence ID" value="MQW38838.1"/>
    <property type="molecule type" value="Genomic_DNA"/>
</dbReference>
<feature type="binding site" evidence="8">
    <location>
        <position position="192"/>
    </location>
    <ligand>
        <name>substrate</name>
    </ligand>
</feature>
<protein>
    <recommendedName>
        <fullName evidence="8">Homoserine O-acetyltransferase</fullName>
        <shortName evidence="8">HAT</shortName>
        <ecNumber evidence="8">2.3.1.31</ecNumber>
    </recommendedName>
    <alternativeName>
        <fullName evidence="8">Homoserine transacetylase</fullName>
        <shortName evidence="8">HTA</shortName>
    </alternativeName>
</protein>
<gene>
    <name evidence="10" type="primary">metA</name>
    <name evidence="8" type="synonym">metAA</name>
    <name evidence="10" type="ORF">GHI93_02595</name>
</gene>
<evidence type="ECO:0000313" key="10">
    <source>
        <dbReference type="EMBL" id="MQW38838.1"/>
    </source>
</evidence>
<comment type="caution">
    <text evidence="8">Lacks conserved residue(s) required for the propagation of feature annotation.</text>
</comment>
<dbReference type="InterPro" id="IPR033752">
    <property type="entry name" value="MetA_family"/>
</dbReference>
<feature type="site" description="Important for substrate specificity" evidence="8">
    <location>
        <position position="192"/>
    </location>
</feature>
<reference evidence="10 11" key="1">
    <citation type="submission" date="2019-10" db="EMBL/GenBank/DDBJ databases">
        <authorList>
            <person name="Dong K."/>
        </authorList>
    </citation>
    <scope>NUCLEOTIDE SEQUENCE [LARGE SCALE GENOMIC DNA]</scope>
    <source>
        <strain evidence="10 11">DSM 28960</strain>
    </source>
</reference>
<evidence type="ECO:0000313" key="11">
    <source>
        <dbReference type="Proteomes" id="UP000439550"/>
    </source>
</evidence>
<evidence type="ECO:0000256" key="6">
    <source>
        <dbReference type="ARBA" id="ARBA00023315"/>
    </source>
</evidence>
<dbReference type="CDD" id="cd03131">
    <property type="entry name" value="GATase1_HTS"/>
    <property type="match status" value="1"/>
</dbReference>
<dbReference type="InterPro" id="IPR005697">
    <property type="entry name" value="HST_MetA"/>
</dbReference>
<proteinExistence type="inferred from homology"/>
<comment type="catalytic activity">
    <reaction evidence="7 8">
        <text>L-homoserine + acetyl-CoA = O-acetyl-L-homoserine + CoA</text>
        <dbReference type="Rhea" id="RHEA:13701"/>
        <dbReference type="ChEBI" id="CHEBI:57287"/>
        <dbReference type="ChEBI" id="CHEBI:57288"/>
        <dbReference type="ChEBI" id="CHEBI:57476"/>
        <dbReference type="ChEBI" id="CHEBI:57716"/>
        <dbReference type="EC" id="2.3.1.31"/>
    </reaction>
</comment>
<comment type="function">
    <text evidence="8">Transfers an acetyl group from acetyl-CoA to L-homoserine, forming acetyl-L-homoserine.</text>
</comment>
<dbReference type="AlphaFoldDB" id="A0A7X1Z727"/>
<dbReference type="FunFam" id="3.40.50.880:FF:000004">
    <property type="entry name" value="Homoserine O-succinyltransferase"/>
    <property type="match status" value="1"/>
</dbReference>
<dbReference type="EC" id="2.3.1.31" evidence="8"/>
<dbReference type="Proteomes" id="UP000439550">
    <property type="component" value="Unassembled WGS sequence"/>
</dbReference>
<dbReference type="OrthoDB" id="9772423at2"/>
<dbReference type="RefSeq" id="WP_153495325.1">
    <property type="nucleotide sequence ID" value="NZ_CAXYUY010000001.1"/>
</dbReference>
<dbReference type="UniPathway" id="UPA00051">
    <property type="reaction ID" value="UER00074"/>
</dbReference>